<feature type="region of interest" description="Disordered" evidence="1">
    <location>
        <begin position="100"/>
        <end position="122"/>
    </location>
</feature>
<sequence>MESPASRNRVTYKLAPNKISKKSMPYLESNVYIRVNTTHYVDRTIQQHTFSCGKLTTRDLITAMKVATPRGPVLMSIAGTITKRPIEALIESMDVDNQATDGSKDGSNNFIPSCSSESSSSKEGSAMFISCKEQDDLEMETQSKDDHLVKIPIPLYLCINCKAGVVVCIAFVNIHYVVKNKA</sequence>
<dbReference type="Proteomes" id="UP000008063">
    <property type="component" value="Unassembled WGS sequence"/>
</dbReference>
<evidence type="ECO:0000313" key="3">
    <source>
        <dbReference type="Proteomes" id="UP000008063"/>
    </source>
</evidence>
<feature type="compositionally biased region" description="Low complexity" evidence="1">
    <location>
        <begin position="113"/>
        <end position="122"/>
    </location>
</feature>
<dbReference type="EMBL" id="GL945572">
    <property type="protein sequence ID" value="EGN91595.1"/>
    <property type="molecule type" value="Genomic_DNA"/>
</dbReference>
<name>F8QJC4_SERL3</name>
<reference evidence="3" key="1">
    <citation type="journal article" date="2011" name="Science">
        <title>The plant cell wall-decomposing machinery underlies the functional diversity of forest fungi.</title>
        <authorList>
            <person name="Eastwood D.C."/>
            <person name="Floudas D."/>
            <person name="Binder M."/>
            <person name="Majcherczyk A."/>
            <person name="Schneider P."/>
            <person name="Aerts A."/>
            <person name="Asiegbu F.O."/>
            <person name="Baker S.E."/>
            <person name="Barry K."/>
            <person name="Bendiksby M."/>
            <person name="Blumentritt M."/>
            <person name="Coutinho P.M."/>
            <person name="Cullen D."/>
            <person name="de Vries R.P."/>
            <person name="Gathman A."/>
            <person name="Goodell B."/>
            <person name="Henrissat B."/>
            <person name="Ihrmark K."/>
            <person name="Kauserud H."/>
            <person name="Kohler A."/>
            <person name="LaButti K."/>
            <person name="Lapidus A."/>
            <person name="Lavin J.L."/>
            <person name="Lee Y.-H."/>
            <person name="Lindquist E."/>
            <person name="Lilly W."/>
            <person name="Lucas S."/>
            <person name="Morin E."/>
            <person name="Murat C."/>
            <person name="Oguiza J.A."/>
            <person name="Park J."/>
            <person name="Pisabarro A.G."/>
            <person name="Riley R."/>
            <person name="Rosling A."/>
            <person name="Salamov A."/>
            <person name="Schmidt O."/>
            <person name="Schmutz J."/>
            <person name="Skrede I."/>
            <person name="Stenlid J."/>
            <person name="Wiebenga A."/>
            <person name="Xie X."/>
            <person name="Kuees U."/>
            <person name="Hibbett D.S."/>
            <person name="Hoffmeister D."/>
            <person name="Hoegberg N."/>
            <person name="Martin F."/>
            <person name="Grigoriev I.V."/>
            <person name="Watkinson S.C."/>
        </authorList>
    </citation>
    <scope>NUCLEOTIDE SEQUENCE [LARGE SCALE GENOMIC DNA]</scope>
    <source>
        <strain evidence="3">strain S7.3</strain>
    </source>
</reference>
<organism evidence="3">
    <name type="scientific">Serpula lacrymans var. lacrymans (strain S7.3)</name>
    <name type="common">Dry rot fungus</name>
    <dbReference type="NCBI Taxonomy" id="936435"/>
    <lineage>
        <taxon>Eukaryota</taxon>
        <taxon>Fungi</taxon>
        <taxon>Dikarya</taxon>
        <taxon>Basidiomycota</taxon>
        <taxon>Agaricomycotina</taxon>
        <taxon>Agaricomycetes</taxon>
        <taxon>Agaricomycetidae</taxon>
        <taxon>Boletales</taxon>
        <taxon>Coniophorineae</taxon>
        <taxon>Serpulaceae</taxon>
        <taxon>Serpula</taxon>
    </lineage>
</organism>
<dbReference type="InParanoid" id="F8QJC4"/>
<proteinExistence type="predicted"/>
<accession>F8QJC4</accession>
<gene>
    <name evidence="2" type="ORF">SERLA73DRAFT_157502</name>
</gene>
<protein>
    <submittedName>
        <fullName evidence="2">Uncharacterized protein</fullName>
    </submittedName>
</protein>
<evidence type="ECO:0000313" key="2">
    <source>
        <dbReference type="EMBL" id="EGN91595.1"/>
    </source>
</evidence>
<dbReference type="HOGENOM" id="CLU_127247_0_0_1"/>
<keyword evidence="3" id="KW-1185">Reference proteome</keyword>
<feature type="compositionally biased region" description="Polar residues" evidence="1">
    <location>
        <begin position="100"/>
        <end position="112"/>
    </location>
</feature>
<evidence type="ECO:0000256" key="1">
    <source>
        <dbReference type="SAM" id="MobiDB-lite"/>
    </source>
</evidence>
<dbReference type="AlphaFoldDB" id="F8QJC4"/>